<keyword evidence="3" id="KW-0645">Protease</keyword>
<evidence type="ECO:0000256" key="5">
    <source>
        <dbReference type="ARBA" id="ARBA00022801"/>
    </source>
</evidence>
<keyword evidence="5" id="KW-0378">Hydrolase</keyword>
<keyword evidence="7" id="KW-0865">Zymogen</keyword>
<sequence>MNWFGEVETRDNQFGYLIKNPGHKLKAKTPLQIKFYIRYDPKGPIPKVVGIRLNAVVKCPENGQATEAPLGTHLFTNKPDMIDPLAVGQESFPSQGGMLPTATYRPSVGTGSNSETDDFFRGDYFELLKPGAAKPTILDSVTCGTVVKQPRPLITHGQATQEGEFPWHSAIYHSQGIDLTYICGASLISTKHLITVAHCVTRKKSQMPINADNLVIYLGKFYLQVWRSPGIQDKRVDKIMVHSKYNPQSFSNDIAILKLTEPAEITSYVRPVCLWEGQSNLEFVVNQMGSVVGWGFDETGHVTEQLTKAHMPIVSQETCIYSFPDFYSRFTSSTTFCAGFRNGTSVCNGDSGGGLVLPKNGSDKHNPVWQIRGLVSISVALQNKFRCDSSHYVVFTDVAKFMDFIDYAMKQ</sequence>
<organism evidence="10 11">
    <name type="scientific">Ceutorhynchus assimilis</name>
    <name type="common">cabbage seed weevil</name>
    <dbReference type="NCBI Taxonomy" id="467358"/>
    <lineage>
        <taxon>Eukaryota</taxon>
        <taxon>Metazoa</taxon>
        <taxon>Ecdysozoa</taxon>
        <taxon>Arthropoda</taxon>
        <taxon>Hexapoda</taxon>
        <taxon>Insecta</taxon>
        <taxon>Pterygota</taxon>
        <taxon>Neoptera</taxon>
        <taxon>Endopterygota</taxon>
        <taxon>Coleoptera</taxon>
        <taxon>Polyphaga</taxon>
        <taxon>Cucujiformia</taxon>
        <taxon>Curculionidae</taxon>
        <taxon>Ceutorhynchinae</taxon>
        <taxon>Ceutorhynchus</taxon>
    </lineage>
</organism>
<gene>
    <name evidence="10" type="ORF">CEUTPL_LOCUS10900</name>
</gene>
<dbReference type="FunFam" id="2.40.10.10:FF:000146">
    <property type="entry name" value="Serine protease 53"/>
    <property type="match status" value="1"/>
</dbReference>
<evidence type="ECO:0000259" key="9">
    <source>
        <dbReference type="SMART" id="SM00020"/>
    </source>
</evidence>
<reference evidence="10" key="1">
    <citation type="submission" date="2022-01" db="EMBL/GenBank/DDBJ databases">
        <authorList>
            <person name="King R."/>
        </authorList>
    </citation>
    <scope>NUCLEOTIDE SEQUENCE</scope>
</reference>
<dbReference type="PRINTS" id="PR00722">
    <property type="entry name" value="CHYMOTRYPSIN"/>
</dbReference>
<dbReference type="Proteomes" id="UP001152799">
    <property type="component" value="Chromosome 6"/>
</dbReference>
<keyword evidence="6" id="KW-0720">Serine protease</keyword>
<dbReference type="GO" id="GO:0006508">
    <property type="term" value="P:proteolysis"/>
    <property type="evidence" value="ECO:0007669"/>
    <property type="project" value="UniProtKB-KW"/>
</dbReference>
<evidence type="ECO:0000256" key="7">
    <source>
        <dbReference type="ARBA" id="ARBA00023145"/>
    </source>
</evidence>
<keyword evidence="8" id="KW-1015">Disulfide bond</keyword>
<dbReference type="Gene3D" id="2.40.10.10">
    <property type="entry name" value="Trypsin-like serine proteases"/>
    <property type="match status" value="2"/>
</dbReference>
<evidence type="ECO:0000256" key="1">
    <source>
        <dbReference type="ARBA" id="ARBA00004613"/>
    </source>
</evidence>
<proteinExistence type="predicted"/>
<evidence type="ECO:0000256" key="8">
    <source>
        <dbReference type="ARBA" id="ARBA00023157"/>
    </source>
</evidence>
<name>A0A9N9QHC1_9CUCU</name>
<dbReference type="SMART" id="SM00020">
    <property type="entry name" value="Tryp_SPc"/>
    <property type="match status" value="1"/>
</dbReference>
<comment type="subcellular location">
    <subcellularLocation>
        <location evidence="1">Secreted</location>
    </subcellularLocation>
</comment>
<dbReference type="InterPro" id="IPR043504">
    <property type="entry name" value="Peptidase_S1_PA_chymotrypsin"/>
</dbReference>
<keyword evidence="11" id="KW-1185">Reference proteome</keyword>
<dbReference type="PANTHER" id="PTHR24260:SF143">
    <property type="entry name" value="SERINE PROTEASE GD-LIKE PROTEIN"/>
    <property type="match status" value="1"/>
</dbReference>
<dbReference type="GO" id="GO:0005576">
    <property type="term" value="C:extracellular region"/>
    <property type="evidence" value="ECO:0007669"/>
    <property type="project" value="UniProtKB-SubCell"/>
</dbReference>
<dbReference type="InterPro" id="IPR001254">
    <property type="entry name" value="Trypsin_dom"/>
</dbReference>
<dbReference type="InterPro" id="IPR009003">
    <property type="entry name" value="Peptidase_S1_PA"/>
</dbReference>
<keyword evidence="2" id="KW-0964">Secreted</keyword>
<evidence type="ECO:0000256" key="4">
    <source>
        <dbReference type="ARBA" id="ARBA00022729"/>
    </source>
</evidence>
<evidence type="ECO:0000256" key="3">
    <source>
        <dbReference type="ARBA" id="ARBA00022670"/>
    </source>
</evidence>
<dbReference type="InterPro" id="IPR051333">
    <property type="entry name" value="CLIP_Serine_Protease"/>
</dbReference>
<dbReference type="EMBL" id="OU892282">
    <property type="protein sequence ID" value="CAG9770447.1"/>
    <property type="molecule type" value="Genomic_DNA"/>
</dbReference>
<dbReference type="Pfam" id="PF00089">
    <property type="entry name" value="Trypsin"/>
    <property type="match status" value="1"/>
</dbReference>
<evidence type="ECO:0000313" key="10">
    <source>
        <dbReference type="EMBL" id="CAG9770447.1"/>
    </source>
</evidence>
<evidence type="ECO:0000313" key="11">
    <source>
        <dbReference type="Proteomes" id="UP001152799"/>
    </source>
</evidence>
<dbReference type="GO" id="GO:0004252">
    <property type="term" value="F:serine-type endopeptidase activity"/>
    <property type="evidence" value="ECO:0007669"/>
    <property type="project" value="InterPro"/>
</dbReference>
<dbReference type="SUPFAM" id="SSF50494">
    <property type="entry name" value="Trypsin-like serine proteases"/>
    <property type="match status" value="1"/>
</dbReference>
<feature type="domain" description="Peptidase S1" evidence="9">
    <location>
        <begin position="153"/>
        <end position="405"/>
    </location>
</feature>
<evidence type="ECO:0000256" key="2">
    <source>
        <dbReference type="ARBA" id="ARBA00022525"/>
    </source>
</evidence>
<keyword evidence="4" id="KW-0732">Signal</keyword>
<dbReference type="InterPro" id="IPR001314">
    <property type="entry name" value="Peptidase_S1A"/>
</dbReference>
<accession>A0A9N9QHC1</accession>
<dbReference type="OrthoDB" id="6147874at2759"/>
<protein>
    <recommendedName>
        <fullName evidence="9">Peptidase S1 domain-containing protein</fullName>
    </recommendedName>
</protein>
<dbReference type="AlphaFoldDB" id="A0A9N9QHC1"/>
<dbReference type="PANTHER" id="PTHR24260">
    <property type="match status" value="1"/>
</dbReference>
<dbReference type="CDD" id="cd00190">
    <property type="entry name" value="Tryp_SPc"/>
    <property type="match status" value="1"/>
</dbReference>
<evidence type="ECO:0000256" key="6">
    <source>
        <dbReference type="ARBA" id="ARBA00022825"/>
    </source>
</evidence>